<evidence type="ECO:0000256" key="4">
    <source>
        <dbReference type="ARBA" id="ARBA00023125"/>
    </source>
</evidence>
<evidence type="ECO:0000256" key="6">
    <source>
        <dbReference type="HAMAP-Rule" id="MF_00693"/>
    </source>
</evidence>
<comment type="subcellular location">
    <subcellularLocation>
        <location evidence="6">Cytoplasm</location>
    </subcellularLocation>
</comment>
<dbReference type="PANTHER" id="PTHR12532">
    <property type="entry name" value="TRANSLATIONAL ACTIVATOR OF CYTOCHROME C OXIDASE 1"/>
    <property type="match status" value="1"/>
</dbReference>
<evidence type="ECO:0000256" key="3">
    <source>
        <dbReference type="ARBA" id="ARBA00023015"/>
    </source>
</evidence>
<evidence type="ECO:0000259" key="7">
    <source>
        <dbReference type="Pfam" id="PF01709"/>
    </source>
</evidence>
<keyword evidence="3 6" id="KW-0805">Transcription regulation</keyword>
<dbReference type="GO" id="GO:0003677">
    <property type="term" value="F:DNA binding"/>
    <property type="evidence" value="ECO:0007669"/>
    <property type="project" value="UniProtKB-UniRule"/>
</dbReference>
<feature type="domain" description="TACO1/YebC-like second and third" evidence="7">
    <location>
        <begin position="83"/>
        <end position="238"/>
    </location>
</feature>
<dbReference type="PANTHER" id="PTHR12532:SF6">
    <property type="entry name" value="TRANSCRIPTIONAL REGULATORY PROTEIN YEBC-RELATED"/>
    <property type="match status" value="1"/>
</dbReference>
<keyword evidence="5 6" id="KW-0804">Transcription</keyword>
<dbReference type="InterPro" id="IPR049083">
    <property type="entry name" value="TACO1_YebC_N"/>
</dbReference>
<dbReference type="Pfam" id="PF01709">
    <property type="entry name" value="Transcrip_reg"/>
    <property type="match status" value="1"/>
</dbReference>
<dbReference type="NCBIfam" id="TIGR01033">
    <property type="entry name" value="YebC/PmpR family DNA-binding transcriptional regulator"/>
    <property type="match status" value="1"/>
</dbReference>
<dbReference type="HAMAP" id="MF_00693">
    <property type="entry name" value="Transcrip_reg_TACO1"/>
    <property type="match status" value="1"/>
</dbReference>
<dbReference type="Pfam" id="PF20772">
    <property type="entry name" value="TACO1_YebC_N"/>
    <property type="match status" value="1"/>
</dbReference>
<dbReference type="Gene3D" id="1.10.10.200">
    <property type="match status" value="1"/>
</dbReference>
<accession>A0A5B9MGT2</accession>
<evidence type="ECO:0000259" key="8">
    <source>
        <dbReference type="Pfam" id="PF20772"/>
    </source>
</evidence>
<dbReference type="InterPro" id="IPR029072">
    <property type="entry name" value="YebC-like"/>
</dbReference>
<feature type="domain" description="TACO1/YebC-like N-terminal" evidence="8">
    <location>
        <begin position="5"/>
        <end position="76"/>
    </location>
</feature>
<evidence type="ECO:0000313" key="10">
    <source>
        <dbReference type="Proteomes" id="UP000321353"/>
    </source>
</evidence>
<dbReference type="EMBL" id="CP036264">
    <property type="protein sequence ID" value="QEF99709.1"/>
    <property type="molecule type" value="Genomic_DNA"/>
</dbReference>
<comment type="similarity">
    <text evidence="1 6">Belongs to the TACO1 family.</text>
</comment>
<keyword evidence="2 6" id="KW-0963">Cytoplasm</keyword>
<evidence type="ECO:0000256" key="5">
    <source>
        <dbReference type="ARBA" id="ARBA00023163"/>
    </source>
</evidence>
<dbReference type="KEGG" id="smam:Mal15_37750"/>
<name>A0A5B9MGT2_9BACT</name>
<evidence type="ECO:0000313" key="9">
    <source>
        <dbReference type="EMBL" id="QEF99709.1"/>
    </source>
</evidence>
<dbReference type="FunFam" id="1.10.10.200:FF:000002">
    <property type="entry name" value="Probable transcriptional regulatory protein CLM62_37755"/>
    <property type="match status" value="1"/>
</dbReference>
<dbReference type="SUPFAM" id="SSF75625">
    <property type="entry name" value="YebC-like"/>
    <property type="match status" value="1"/>
</dbReference>
<dbReference type="InterPro" id="IPR026564">
    <property type="entry name" value="Transcrip_reg_TACO1-like_dom3"/>
</dbReference>
<sequence length="248" mass="26913">MAGHSKWANIQHRKGRVDAARGKLWSKLSKAIIMAAQSGGGDPAANFKLRKAIDDAKAVSMPKDNITRAIKRGTGELGGDRVEEVLYEGYGPGGVAIMCESLTDNRNRTAPELRSIFSKLGGELGKTGCVSYLFDRKGLFVFDAQSVDEESVTLIALEHGGEDVEETDEGKLQVTCLPDHFDALSDAFEAAELETEVKQVTLIPQTTVDVDEATGQKAMRLLEQLDDHDDVQNVSTNLNITDEMMAGE</sequence>
<protein>
    <recommendedName>
        <fullName evidence="6">Probable transcriptional regulatory protein Mal15_37750</fullName>
    </recommendedName>
</protein>
<dbReference type="RefSeq" id="WP_147869070.1">
    <property type="nucleotide sequence ID" value="NZ_CP036264.1"/>
</dbReference>
<dbReference type="GO" id="GO:0006355">
    <property type="term" value="P:regulation of DNA-templated transcription"/>
    <property type="evidence" value="ECO:0007669"/>
    <property type="project" value="UniProtKB-UniRule"/>
</dbReference>
<dbReference type="GO" id="GO:0005829">
    <property type="term" value="C:cytosol"/>
    <property type="evidence" value="ECO:0007669"/>
    <property type="project" value="TreeGrafter"/>
</dbReference>
<dbReference type="InterPro" id="IPR017856">
    <property type="entry name" value="Integrase-like_N"/>
</dbReference>
<dbReference type="Gene3D" id="3.30.70.980">
    <property type="match status" value="2"/>
</dbReference>
<proteinExistence type="inferred from homology"/>
<gene>
    <name evidence="9" type="ORF">Mal15_37750</name>
</gene>
<evidence type="ECO:0000256" key="1">
    <source>
        <dbReference type="ARBA" id="ARBA00008724"/>
    </source>
</evidence>
<keyword evidence="4 6" id="KW-0238">DNA-binding</keyword>
<organism evidence="9 10">
    <name type="scientific">Stieleria maiorica</name>
    <dbReference type="NCBI Taxonomy" id="2795974"/>
    <lineage>
        <taxon>Bacteria</taxon>
        <taxon>Pseudomonadati</taxon>
        <taxon>Planctomycetota</taxon>
        <taxon>Planctomycetia</taxon>
        <taxon>Pirellulales</taxon>
        <taxon>Pirellulaceae</taxon>
        <taxon>Stieleria</taxon>
    </lineage>
</organism>
<reference evidence="9 10" key="1">
    <citation type="submission" date="2019-02" db="EMBL/GenBank/DDBJ databases">
        <title>Planctomycetal bacteria perform biofilm scaping via a novel small molecule.</title>
        <authorList>
            <person name="Jeske O."/>
            <person name="Boedeker C."/>
            <person name="Wiegand S."/>
            <person name="Breitling P."/>
            <person name="Kallscheuer N."/>
            <person name="Jogler M."/>
            <person name="Rohde M."/>
            <person name="Petersen J."/>
            <person name="Medema M.H."/>
            <person name="Surup F."/>
            <person name="Jogler C."/>
        </authorList>
    </citation>
    <scope>NUCLEOTIDE SEQUENCE [LARGE SCALE GENOMIC DNA]</scope>
    <source>
        <strain evidence="9 10">Mal15</strain>
    </source>
</reference>
<dbReference type="NCBIfam" id="NF009044">
    <property type="entry name" value="PRK12378.1"/>
    <property type="match status" value="1"/>
</dbReference>
<dbReference type="Proteomes" id="UP000321353">
    <property type="component" value="Chromosome"/>
</dbReference>
<evidence type="ECO:0000256" key="2">
    <source>
        <dbReference type="ARBA" id="ARBA00022490"/>
    </source>
</evidence>
<dbReference type="InterPro" id="IPR002876">
    <property type="entry name" value="Transcrip_reg_TACO1-like"/>
</dbReference>
<keyword evidence="10" id="KW-1185">Reference proteome</keyword>
<dbReference type="InterPro" id="IPR048300">
    <property type="entry name" value="TACO1_YebC-like_2nd/3rd_dom"/>
</dbReference>
<dbReference type="AlphaFoldDB" id="A0A5B9MGT2"/>
<dbReference type="NCBIfam" id="NF001030">
    <property type="entry name" value="PRK00110.1"/>
    <property type="match status" value="1"/>
</dbReference>